<dbReference type="AlphaFoldDB" id="A0A0G4I451"/>
<dbReference type="Gene3D" id="2.130.10.10">
    <property type="entry name" value="YVTN repeat-like/Quinoprotein amine dehydrogenase"/>
    <property type="match status" value="1"/>
</dbReference>
<dbReference type="EMBL" id="CDMZ01005040">
    <property type="protein sequence ID" value="CEM51758.1"/>
    <property type="molecule type" value="Genomic_DNA"/>
</dbReference>
<proteinExistence type="predicted"/>
<evidence type="ECO:0000256" key="1">
    <source>
        <dbReference type="ARBA" id="ARBA00022574"/>
    </source>
</evidence>
<evidence type="ECO:0000256" key="3">
    <source>
        <dbReference type="PROSITE-ProRule" id="PRU00221"/>
    </source>
</evidence>
<dbReference type="VEuPathDB" id="CryptoDB:Cvel_10836"/>
<protein>
    <submittedName>
        <fullName evidence="4">Uncharacterized protein</fullName>
    </submittedName>
</protein>
<dbReference type="PROSITE" id="PS00678">
    <property type="entry name" value="WD_REPEATS_1"/>
    <property type="match status" value="1"/>
</dbReference>
<dbReference type="Pfam" id="PF00400">
    <property type="entry name" value="WD40"/>
    <property type="match status" value="4"/>
</dbReference>
<dbReference type="InterPro" id="IPR015943">
    <property type="entry name" value="WD40/YVTN_repeat-like_dom_sf"/>
</dbReference>
<accession>A0A0G4I451</accession>
<name>A0A0G4I451_9ALVE</name>
<evidence type="ECO:0000256" key="2">
    <source>
        <dbReference type="ARBA" id="ARBA00022737"/>
    </source>
</evidence>
<dbReference type="SUPFAM" id="SSF50978">
    <property type="entry name" value="WD40 repeat-like"/>
    <property type="match status" value="1"/>
</dbReference>
<organism evidence="4">
    <name type="scientific">Chromera velia CCMP2878</name>
    <dbReference type="NCBI Taxonomy" id="1169474"/>
    <lineage>
        <taxon>Eukaryota</taxon>
        <taxon>Sar</taxon>
        <taxon>Alveolata</taxon>
        <taxon>Colpodellida</taxon>
        <taxon>Chromeraceae</taxon>
        <taxon>Chromera</taxon>
    </lineage>
</organism>
<keyword evidence="1 3" id="KW-0853">WD repeat</keyword>
<keyword evidence="2" id="KW-0677">Repeat</keyword>
<sequence length="394" mass="41931">MAFVNPFGQPAQRPAAGGFGVFGGQQAKAAAPGADGQATDKYSLAYEIPQAAGDTVMSLSFAKTAPLLAAGCWDMCVRVWEIQVQIQPPALNAIPRREHRHQAPVLSVAFKDDGTALFSGSCDGEVKALDLQSGNAVTLGKHERGVRHLCWVEKLQVLISGGWDKRLGFWQLTGAKEFVDLGERVYAMDVKFPLLLVATAERGLYCFDLSSPNPKQPVTQGLMPQLRFQTRCLSVFTDGKGFVAGSMEGRCCVFSLPVPPNNQSGGFAFKAHRHQFVQQGGSKSEVVYGVAAIDFHPQSPGVFATGGGDGGIIFWDKENKSRVRQLDAVGIPVTCVKFNGEGTLIAVAFGEDWVKGPPISAAPQAPKIVLGVVTPADVAPKPKPANSGTSPGRR</sequence>
<reference evidence="4" key="1">
    <citation type="submission" date="2014-11" db="EMBL/GenBank/DDBJ databases">
        <authorList>
            <person name="Otto D Thomas"/>
            <person name="Naeem Raeece"/>
        </authorList>
    </citation>
    <scope>NUCLEOTIDE SEQUENCE</scope>
</reference>
<evidence type="ECO:0000313" key="4">
    <source>
        <dbReference type="EMBL" id="CEM51758.1"/>
    </source>
</evidence>
<dbReference type="InterPro" id="IPR019775">
    <property type="entry name" value="WD40_repeat_CS"/>
</dbReference>
<gene>
    <name evidence="4" type="ORF">Cvel_10836</name>
</gene>
<feature type="repeat" description="WD" evidence="3">
    <location>
        <begin position="139"/>
        <end position="180"/>
    </location>
</feature>
<feature type="repeat" description="WD" evidence="3">
    <location>
        <begin position="290"/>
        <end position="325"/>
    </location>
</feature>
<dbReference type="InterPro" id="IPR001680">
    <property type="entry name" value="WD40_rpt"/>
</dbReference>
<dbReference type="InterPro" id="IPR036322">
    <property type="entry name" value="WD40_repeat_dom_sf"/>
</dbReference>
<dbReference type="PhylomeDB" id="A0A0G4I451"/>
<dbReference type="PROSITE" id="PS50082">
    <property type="entry name" value="WD_REPEATS_2"/>
    <property type="match status" value="3"/>
</dbReference>
<feature type="repeat" description="WD" evidence="3">
    <location>
        <begin position="98"/>
        <end position="139"/>
    </location>
</feature>
<dbReference type="PANTHER" id="PTHR10971">
    <property type="entry name" value="MRNA EXPORT FACTOR AND BUB3"/>
    <property type="match status" value="1"/>
</dbReference>
<dbReference type="SMART" id="SM00320">
    <property type="entry name" value="WD40"/>
    <property type="match status" value="5"/>
</dbReference>